<dbReference type="EMBL" id="CAUJNA010003349">
    <property type="protein sequence ID" value="CAJ1399805.1"/>
    <property type="molecule type" value="Genomic_DNA"/>
</dbReference>
<organism evidence="1 2">
    <name type="scientific">Effrenium voratum</name>
    <dbReference type="NCBI Taxonomy" id="2562239"/>
    <lineage>
        <taxon>Eukaryota</taxon>
        <taxon>Sar</taxon>
        <taxon>Alveolata</taxon>
        <taxon>Dinophyceae</taxon>
        <taxon>Suessiales</taxon>
        <taxon>Symbiodiniaceae</taxon>
        <taxon>Effrenium</taxon>
    </lineage>
</organism>
<gene>
    <name evidence="1" type="ORF">EVOR1521_LOCUS23277</name>
</gene>
<dbReference type="AlphaFoldDB" id="A0AA36J558"/>
<evidence type="ECO:0000313" key="1">
    <source>
        <dbReference type="EMBL" id="CAJ1399805.1"/>
    </source>
</evidence>
<accession>A0AA36J558</accession>
<evidence type="ECO:0000313" key="2">
    <source>
        <dbReference type="Proteomes" id="UP001178507"/>
    </source>
</evidence>
<reference evidence="1" key="1">
    <citation type="submission" date="2023-08" db="EMBL/GenBank/DDBJ databases">
        <authorList>
            <person name="Chen Y."/>
            <person name="Shah S."/>
            <person name="Dougan E. K."/>
            <person name="Thang M."/>
            <person name="Chan C."/>
        </authorList>
    </citation>
    <scope>NUCLEOTIDE SEQUENCE</scope>
</reference>
<keyword evidence="2" id="KW-1185">Reference proteome</keyword>
<dbReference type="PANTHER" id="PTHR43310:SF4">
    <property type="entry name" value="AFR304WP"/>
    <property type="match status" value="1"/>
</dbReference>
<sequence length="198" mass="20819">MLHHALLEGGVSSGIDGEVAKGTPGPVRRWRPSATFRTMPVQTASQAPEQSSSGSSVLREVPAVSVALLMGAINSVSYGTLTFASPVTDKVPCGIFIWLLSTLGSQLGTLLASNIRNGISCPMLEMIPIFHAMFLTIASRMPSADPEEVQATCLASCFVCTVTIGLGLLICTRLGLAKYLRAVPLIVLKAPCSAWLCS</sequence>
<dbReference type="Proteomes" id="UP001178507">
    <property type="component" value="Unassembled WGS sequence"/>
</dbReference>
<name>A0AA36J558_9DINO</name>
<proteinExistence type="predicted"/>
<protein>
    <submittedName>
        <fullName evidence="1">Uncharacterized protein</fullName>
    </submittedName>
</protein>
<dbReference type="InterPro" id="IPR052706">
    <property type="entry name" value="Membrane-Transporter-like"/>
</dbReference>
<comment type="caution">
    <text evidence="1">The sequence shown here is derived from an EMBL/GenBank/DDBJ whole genome shotgun (WGS) entry which is preliminary data.</text>
</comment>
<dbReference type="PANTHER" id="PTHR43310">
    <property type="entry name" value="SULFATE TRANSPORTER YBAR-RELATED"/>
    <property type="match status" value="1"/>
</dbReference>